<dbReference type="InterPro" id="IPR010920">
    <property type="entry name" value="LSM_dom_sf"/>
</dbReference>
<keyword evidence="7" id="KW-0175">Coiled coil</keyword>
<dbReference type="Gene3D" id="1.10.287.1260">
    <property type="match status" value="1"/>
</dbReference>
<feature type="transmembrane region" description="Helical" evidence="8">
    <location>
        <begin position="473"/>
        <end position="490"/>
    </location>
</feature>
<dbReference type="Proteomes" id="UP000002171">
    <property type="component" value="Unassembled WGS sequence"/>
</dbReference>
<sequence length="1067" mass="121240">MLRAIATLLISVLMLFSVNIYSAVDLQKDIAQLQQQLDLSVNSSIPSEQEKRAIQQKIISALKEQELLQNKIGSLQSELELQPKVLQAIETRLSESTSPLPDIAYEITLAELEKRETQTNARVLELNRTQAEYRQTASQAEERQQTIREQLANLKFVDFSDDKPQFAENSDLATQLQSASFAEYNLRQQALELELLVLPKRAEIAKLNGQLLERELKLQNQYLNSLGEFKQVRQRAEAELALRELEKSAEADSEVQAIQLLRKENQQLSQQLRALLVDIESYDQERRAEQIRLSQLTTSFNLIRQQLELEVSHITPAQIQFIFENRTAQDTRKVSQEIAQLRLQRAQLEQRLNVSGDKQATQEAMPSLNKAQLRRFQNLLDDQKQLLNQLSDAQSQLSLKLNQILNIQRQVNQQISSNRETISRHLLWNPVTPELDSSWFKEIGISSEQVYGRLVQATEQPLFKSNDKTPGRIVLFIVIMLGVLWLRGYAASRTSLWAKQLGNVVHDRLMHTFKAVLLGPLLTIYLPAGLLIVGKNLVNQSHPDADQLEAMLQVVAILGWFLLSMRFWLTTPDGLFCIHFGVSEELCLLLRKLAYWVLLVCVPLIMFHAYIWDIDSDEMRSGLVRLVIFLLLFSIGYLFFRLWRSVPQINQIMKSKSWWLRAELWLSLLILVNFSLIVLVGLGYTFTVNLILYAGSQLAFLLLLTFMFYKLGLRLVLISERRLEFDRAKARRAEILAARENPDEEPPLETNYLNMQTISDQSRTLLKTATVVVLGMLIWAGMGGYLPLFGVLDNIELWSSVTSDGETALVTLKSVIFGVVVLSLCLLAAYNLPGLLELLILRNLDLSPGTGYAISSLLKYTLIMVGILLAFSSFGLEWGKLQWLVAALGVGLGFGLQEIVANFVSGLIILFEKPVRIGDTVTIDGLTGTVTRIQIRATTITDWDRKEVIIPNKAFITQQLINWSLTDSITRVVVPVGIAYGSDTDLARELLLEAAQEEERVLRDPKPEAFFTQFADSSLNLELRFYVSAMVDRLEMNHRVNTRVADKFKQAGIEIAFPQLDVHLKRN</sequence>
<dbReference type="AlphaFoldDB" id="A0A7U8C303"/>
<proteinExistence type="inferred from homology"/>
<name>A0A7U8C303_NEPCE</name>
<feature type="coiled-coil region" evidence="7">
    <location>
        <begin position="235"/>
        <end position="285"/>
    </location>
</feature>
<dbReference type="Pfam" id="PF00924">
    <property type="entry name" value="MS_channel_2nd"/>
    <property type="match status" value="1"/>
</dbReference>
<organism evidence="13 14">
    <name type="scientific">Neptuniibacter caesariensis</name>
    <dbReference type="NCBI Taxonomy" id="207954"/>
    <lineage>
        <taxon>Bacteria</taxon>
        <taxon>Pseudomonadati</taxon>
        <taxon>Pseudomonadota</taxon>
        <taxon>Gammaproteobacteria</taxon>
        <taxon>Oceanospirillales</taxon>
        <taxon>Oceanospirillaceae</taxon>
        <taxon>Neptuniibacter</taxon>
    </lineage>
</organism>
<evidence type="ECO:0000256" key="4">
    <source>
        <dbReference type="ARBA" id="ARBA00022692"/>
    </source>
</evidence>
<dbReference type="InterPro" id="IPR011014">
    <property type="entry name" value="MscS_channel_TM-2"/>
</dbReference>
<feature type="transmembrane region" description="Helical" evidence="8">
    <location>
        <begin position="851"/>
        <end position="871"/>
    </location>
</feature>
<dbReference type="Pfam" id="PF12794">
    <property type="entry name" value="MscS_TM"/>
    <property type="match status" value="1"/>
</dbReference>
<protein>
    <recommendedName>
        <fullName evidence="15">Mechanosensitive ion channel protein MscS</fullName>
    </recommendedName>
</protein>
<keyword evidence="4 8" id="KW-0812">Transmembrane</keyword>
<dbReference type="FunFam" id="2.30.30.60:FF:000001">
    <property type="entry name" value="MscS Mechanosensitive ion channel"/>
    <property type="match status" value="1"/>
</dbReference>
<evidence type="ECO:0000259" key="11">
    <source>
        <dbReference type="Pfam" id="PF21082"/>
    </source>
</evidence>
<dbReference type="SUPFAM" id="SSF82689">
    <property type="entry name" value="Mechanosensitive channel protein MscS (YggB), C-terminal domain"/>
    <property type="match status" value="1"/>
</dbReference>
<dbReference type="InterPro" id="IPR011066">
    <property type="entry name" value="MscS_channel_C_sf"/>
</dbReference>
<feature type="coiled-coil region" evidence="7">
    <location>
        <begin position="109"/>
        <end position="150"/>
    </location>
</feature>
<dbReference type="Pfam" id="PF21088">
    <property type="entry name" value="MS_channel_1st"/>
    <property type="match status" value="1"/>
</dbReference>
<evidence type="ECO:0000256" key="8">
    <source>
        <dbReference type="SAM" id="Phobius"/>
    </source>
</evidence>
<keyword evidence="6 8" id="KW-0472">Membrane</keyword>
<feature type="coiled-coil region" evidence="7">
    <location>
        <begin position="331"/>
        <end position="396"/>
    </location>
</feature>
<feature type="transmembrane region" description="Helical" evidence="8">
    <location>
        <begin position="883"/>
        <end position="911"/>
    </location>
</feature>
<dbReference type="Gene3D" id="2.30.30.60">
    <property type="match status" value="1"/>
</dbReference>
<dbReference type="GO" id="GO:0005886">
    <property type="term" value="C:plasma membrane"/>
    <property type="evidence" value="ECO:0007669"/>
    <property type="project" value="UniProtKB-SubCell"/>
</dbReference>
<feature type="transmembrane region" description="Helical" evidence="8">
    <location>
        <begin position="623"/>
        <end position="643"/>
    </location>
</feature>
<evidence type="ECO:0000256" key="6">
    <source>
        <dbReference type="ARBA" id="ARBA00023136"/>
    </source>
</evidence>
<evidence type="ECO:0000256" key="7">
    <source>
        <dbReference type="SAM" id="Coils"/>
    </source>
</evidence>
<feature type="domain" description="Mechanosensitive ion channel inner membrane" evidence="10">
    <location>
        <begin position="473"/>
        <end position="798"/>
    </location>
</feature>
<evidence type="ECO:0000256" key="3">
    <source>
        <dbReference type="ARBA" id="ARBA00022475"/>
    </source>
</evidence>
<feature type="transmembrane region" description="Helical" evidence="8">
    <location>
        <begin position="690"/>
        <end position="712"/>
    </location>
</feature>
<dbReference type="PANTHER" id="PTHR30347:SF1">
    <property type="entry name" value="MECHANOSENSITIVE CHANNEL MSCK"/>
    <property type="match status" value="1"/>
</dbReference>
<dbReference type="Pfam" id="PF21082">
    <property type="entry name" value="MS_channel_3rd"/>
    <property type="match status" value="1"/>
</dbReference>
<dbReference type="InterPro" id="IPR006685">
    <property type="entry name" value="MscS_channel_2nd"/>
</dbReference>
<evidence type="ECO:0000259" key="12">
    <source>
        <dbReference type="Pfam" id="PF21088"/>
    </source>
</evidence>
<dbReference type="InterPro" id="IPR023408">
    <property type="entry name" value="MscS_beta-dom_sf"/>
</dbReference>
<keyword evidence="14" id="KW-1185">Reference proteome</keyword>
<dbReference type="InterPro" id="IPR052702">
    <property type="entry name" value="MscS-like_channel"/>
</dbReference>
<comment type="subcellular location">
    <subcellularLocation>
        <location evidence="1">Cell membrane</location>
        <topology evidence="1">Multi-pass membrane protein</topology>
    </subcellularLocation>
</comment>
<dbReference type="SUPFAM" id="SSF82861">
    <property type="entry name" value="Mechanosensitive channel protein MscS (YggB), transmembrane region"/>
    <property type="match status" value="1"/>
</dbReference>
<feature type="transmembrane region" description="Helical" evidence="8">
    <location>
        <begin position="515"/>
        <end position="538"/>
    </location>
</feature>
<evidence type="ECO:0000256" key="5">
    <source>
        <dbReference type="ARBA" id="ARBA00022989"/>
    </source>
</evidence>
<comment type="caution">
    <text evidence="13">The sequence shown here is derived from an EMBL/GenBank/DDBJ whole genome shotgun (WGS) entry which is preliminary data.</text>
</comment>
<dbReference type="PANTHER" id="PTHR30347">
    <property type="entry name" value="POTASSIUM CHANNEL RELATED"/>
    <property type="match status" value="1"/>
</dbReference>
<reference evidence="13 14" key="1">
    <citation type="submission" date="2006-02" db="EMBL/GenBank/DDBJ databases">
        <authorList>
            <person name="Pinhassi J."/>
            <person name="Pedros-Alio C."/>
            <person name="Ferriera S."/>
            <person name="Johnson J."/>
            <person name="Kravitz S."/>
            <person name="Halpern A."/>
            <person name="Remington K."/>
            <person name="Beeson K."/>
            <person name="Tran B."/>
            <person name="Rogers Y.-H."/>
            <person name="Friedman R."/>
            <person name="Venter J.C."/>
        </authorList>
    </citation>
    <scope>NUCLEOTIDE SEQUENCE [LARGE SCALE GENOMIC DNA]</scope>
    <source>
        <strain evidence="13 14">MED92</strain>
    </source>
</reference>
<evidence type="ECO:0000313" key="14">
    <source>
        <dbReference type="Proteomes" id="UP000002171"/>
    </source>
</evidence>
<dbReference type="InterPro" id="IPR006686">
    <property type="entry name" value="MscS_channel_CS"/>
</dbReference>
<keyword evidence="3" id="KW-1003">Cell membrane</keyword>
<dbReference type="OrthoDB" id="9799209at2"/>
<comment type="similarity">
    <text evidence="2">Belongs to the MscS (TC 1.A.23) family.</text>
</comment>
<evidence type="ECO:0000256" key="1">
    <source>
        <dbReference type="ARBA" id="ARBA00004651"/>
    </source>
</evidence>
<feature type="domain" description="Mechanosensitive ion channel transmembrane helices 2/3" evidence="12">
    <location>
        <begin position="857"/>
        <end position="897"/>
    </location>
</feature>
<feature type="domain" description="Mechanosensitive ion channel MscS C-terminal" evidence="11">
    <location>
        <begin position="972"/>
        <end position="1055"/>
    </location>
</feature>
<accession>A0A7U8C303</accession>
<feature type="transmembrane region" description="Helical" evidence="8">
    <location>
        <begin position="550"/>
        <end position="569"/>
    </location>
</feature>
<evidence type="ECO:0000313" key="13">
    <source>
        <dbReference type="EMBL" id="EAR60284.1"/>
    </source>
</evidence>
<evidence type="ECO:0000256" key="2">
    <source>
        <dbReference type="ARBA" id="ARBA00008017"/>
    </source>
</evidence>
<gene>
    <name evidence="13" type="ORF">MED92_02424</name>
</gene>
<dbReference type="Gene3D" id="3.30.70.100">
    <property type="match status" value="1"/>
</dbReference>
<dbReference type="InterPro" id="IPR049278">
    <property type="entry name" value="MS_channel_C"/>
</dbReference>
<dbReference type="SUPFAM" id="SSF50182">
    <property type="entry name" value="Sm-like ribonucleoproteins"/>
    <property type="match status" value="1"/>
</dbReference>
<feature type="transmembrane region" description="Helical" evidence="8">
    <location>
        <begin position="593"/>
        <end position="611"/>
    </location>
</feature>
<dbReference type="EMBL" id="AAOW01000020">
    <property type="protein sequence ID" value="EAR60284.1"/>
    <property type="molecule type" value="Genomic_DNA"/>
</dbReference>
<dbReference type="RefSeq" id="WP_007022502.1">
    <property type="nucleotide sequence ID" value="NZ_CH724127.1"/>
</dbReference>
<evidence type="ECO:0008006" key="15">
    <source>
        <dbReference type="Google" id="ProtNLM"/>
    </source>
</evidence>
<dbReference type="GO" id="GO:0008381">
    <property type="term" value="F:mechanosensitive monoatomic ion channel activity"/>
    <property type="evidence" value="ECO:0007669"/>
    <property type="project" value="UniProtKB-ARBA"/>
</dbReference>
<dbReference type="InterPro" id="IPR049142">
    <property type="entry name" value="MS_channel_1st"/>
</dbReference>
<feature type="transmembrane region" description="Helical" evidence="8">
    <location>
        <begin position="765"/>
        <end position="788"/>
    </location>
</feature>
<evidence type="ECO:0000259" key="10">
    <source>
        <dbReference type="Pfam" id="PF12794"/>
    </source>
</evidence>
<keyword evidence="5 8" id="KW-1133">Transmembrane helix</keyword>
<feature type="transmembrane region" description="Helical" evidence="8">
    <location>
        <begin position="808"/>
        <end position="830"/>
    </location>
</feature>
<evidence type="ECO:0000259" key="9">
    <source>
        <dbReference type="Pfam" id="PF00924"/>
    </source>
</evidence>
<feature type="domain" description="Mechanosensitive ion channel MscS" evidence="9">
    <location>
        <begin position="899"/>
        <end position="964"/>
    </location>
</feature>
<feature type="transmembrane region" description="Helical" evidence="8">
    <location>
        <begin position="664"/>
        <end position="684"/>
    </location>
</feature>
<dbReference type="InterPro" id="IPR025692">
    <property type="entry name" value="MscS_IM_dom1"/>
</dbReference>
<dbReference type="PROSITE" id="PS01246">
    <property type="entry name" value="UPF0003"/>
    <property type="match status" value="1"/>
</dbReference>